<protein>
    <submittedName>
        <fullName evidence="2">Uncharacterized protein</fullName>
    </submittedName>
</protein>
<dbReference type="OrthoDB" id="1997885at2"/>
<dbReference type="AlphaFoldDB" id="A0A9X5BJ50"/>
<dbReference type="Proteomes" id="UP001154420">
    <property type="component" value="Unassembled WGS sequence"/>
</dbReference>
<accession>A0A9X5BJ50</accession>
<evidence type="ECO:0000256" key="1">
    <source>
        <dbReference type="SAM" id="Phobius"/>
    </source>
</evidence>
<organism evidence="2 3">
    <name type="scientific">Parablautia muri</name>
    <dbReference type="NCBI Taxonomy" id="2320879"/>
    <lineage>
        <taxon>Bacteria</taxon>
        <taxon>Bacillati</taxon>
        <taxon>Bacillota</taxon>
        <taxon>Clostridia</taxon>
        <taxon>Lachnospirales</taxon>
        <taxon>Lachnospiraceae</taxon>
        <taxon>Parablautia</taxon>
    </lineage>
</organism>
<dbReference type="RefSeq" id="WP_160561662.1">
    <property type="nucleotide sequence ID" value="NZ_QZDT01000045.1"/>
</dbReference>
<keyword evidence="1" id="KW-0472">Membrane</keyword>
<keyword evidence="1" id="KW-0812">Transmembrane</keyword>
<evidence type="ECO:0000313" key="2">
    <source>
        <dbReference type="EMBL" id="NBJ94649.1"/>
    </source>
</evidence>
<evidence type="ECO:0000313" key="3">
    <source>
        <dbReference type="Proteomes" id="UP001154420"/>
    </source>
</evidence>
<proteinExistence type="predicted"/>
<feature type="transmembrane region" description="Helical" evidence="1">
    <location>
        <begin position="12"/>
        <end position="31"/>
    </location>
</feature>
<feature type="transmembrane region" description="Helical" evidence="1">
    <location>
        <begin position="70"/>
        <end position="89"/>
    </location>
</feature>
<name>A0A9X5BJ50_9FIRM</name>
<keyword evidence="3" id="KW-1185">Reference proteome</keyword>
<gene>
    <name evidence="2" type="ORF">D5281_19230</name>
</gene>
<keyword evidence="1" id="KW-1133">Transmembrane helix</keyword>
<sequence>MHRKIVFSDRPILLEKGILLFLVLIFLTNLFHFNYRMNADIAAEVLLAKSIWTSQELIPSTWLHSSETRVIGMPNFAALFYGLTGNMVLS</sequence>
<reference evidence="2" key="1">
    <citation type="submission" date="2018-09" db="EMBL/GenBank/DDBJ databases">
        <title>Murine metabolic-syndrome-specific gut microbial biobank.</title>
        <authorList>
            <person name="Liu C."/>
        </authorList>
    </citation>
    <scope>NUCLEOTIDE SEQUENCE</scope>
    <source>
        <strain evidence="2">D42-62</strain>
    </source>
</reference>
<comment type="caution">
    <text evidence="2">The sequence shown here is derived from an EMBL/GenBank/DDBJ whole genome shotgun (WGS) entry which is preliminary data.</text>
</comment>
<dbReference type="EMBL" id="QZDT01000045">
    <property type="protein sequence ID" value="NBJ94649.1"/>
    <property type="molecule type" value="Genomic_DNA"/>
</dbReference>